<proteinExistence type="predicted"/>
<reference evidence="1" key="1">
    <citation type="submission" date="2020-07" db="EMBL/GenBank/DDBJ databases">
        <title>Multicomponent nature underlies the extraordinary mechanical properties of spider dragline silk.</title>
        <authorList>
            <person name="Kono N."/>
            <person name="Nakamura H."/>
            <person name="Mori M."/>
            <person name="Yoshida Y."/>
            <person name="Ohtoshi R."/>
            <person name="Malay A.D."/>
            <person name="Moran D.A.P."/>
            <person name="Tomita M."/>
            <person name="Numata K."/>
            <person name="Arakawa K."/>
        </authorList>
    </citation>
    <scope>NUCLEOTIDE SEQUENCE</scope>
</reference>
<organism evidence="1 2">
    <name type="scientific">Trichonephila clavata</name>
    <name type="common">Joro spider</name>
    <name type="synonym">Nephila clavata</name>
    <dbReference type="NCBI Taxonomy" id="2740835"/>
    <lineage>
        <taxon>Eukaryota</taxon>
        <taxon>Metazoa</taxon>
        <taxon>Ecdysozoa</taxon>
        <taxon>Arthropoda</taxon>
        <taxon>Chelicerata</taxon>
        <taxon>Arachnida</taxon>
        <taxon>Araneae</taxon>
        <taxon>Araneomorphae</taxon>
        <taxon>Entelegynae</taxon>
        <taxon>Araneoidea</taxon>
        <taxon>Nephilidae</taxon>
        <taxon>Trichonephila</taxon>
    </lineage>
</organism>
<name>A0A8X6L928_TRICU</name>
<evidence type="ECO:0000313" key="1">
    <source>
        <dbReference type="EMBL" id="GFQ99826.1"/>
    </source>
</evidence>
<keyword evidence="2" id="KW-1185">Reference proteome</keyword>
<protein>
    <submittedName>
        <fullName evidence="1">Uncharacterized protein</fullName>
    </submittedName>
</protein>
<accession>A0A8X6L928</accession>
<dbReference type="AlphaFoldDB" id="A0A8X6L928"/>
<gene>
    <name evidence="1" type="ORF">TNCT_226571</name>
</gene>
<dbReference type="Proteomes" id="UP000887116">
    <property type="component" value="Unassembled WGS sequence"/>
</dbReference>
<comment type="caution">
    <text evidence="1">The sequence shown here is derived from an EMBL/GenBank/DDBJ whole genome shotgun (WGS) entry which is preliminary data.</text>
</comment>
<dbReference type="EMBL" id="BMAO01015166">
    <property type="protein sequence ID" value="GFQ99826.1"/>
    <property type="molecule type" value="Genomic_DNA"/>
</dbReference>
<evidence type="ECO:0000313" key="2">
    <source>
        <dbReference type="Proteomes" id="UP000887116"/>
    </source>
</evidence>
<sequence length="104" mass="12082">MFKGRKGRNNRTASVESIATGSGMVTYTPCFQYESKCLRQGSAAPALVERHQEKNLKHIPQDESEWIHLLNVWLRQSTMDHDVKERDIYQLLAWMDSMDLKQSI</sequence>